<dbReference type="Gene3D" id="3.20.20.370">
    <property type="entry name" value="Glycoside hydrolase/deacetylase"/>
    <property type="match status" value="1"/>
</dbReference>
<evidence type="ECO:0000313" key="3">
    <source>
        <dbReference type="Proteomes" id="UP000320184"/>
    </source>
</evidence>
<dbReference type="InterPro" id="IPR011330">
    <property type="entry name" value="Glyco_hydro/deAcase_b/a-brl"/>
</dbReference>
<dbReference type="SUPFAM" id="SSF88713">
    <property type="entry name" value="Glycoside hydrolase/deacetylase"/>
    <property type="match status" value="1"/>
</dbReference>
<dbReference type="Pfam" id="PF23019">
    <property type="entry name" value="DUF7033"/>
    <property type="match status" value="1"/>
</dbReference>
<dbReference type="Proteomes" id="UP000320184">
    <property type="component" value="Unassembled WGS sequence"/>
</dbReference>
<comment type="caution">
    <text evidence="2">The sequence shown here is derived from an EMBL/GenBank/DDBJ whole genome shotgun (WGS) entry which is preliminary data.</text>
</comment>
<evidence type="ECO:0000313" key="2">
    <source>
        <dbReference type="EMBL" id="TMQ53112.1"/>
    </source>
</evidence>
<feature type="domain" description="DUF7033" evidence="1">
    <location>
        <begin position="110"/>
        <end position="199"/>
    </location>
</feature>
<dbReference type="AlphaFoldDB" id="A0A538SP09"/>
<sequence length="490" mass="55463">MRACFVFDPEAWRLPEARHAVEVVASLLEVRWRCAVQGAEVSPGEPIVFVGRPAGAPPDAAAVVPLEGWPRWVPSSLEVATFEGEPLPCPGGDLGEAGDSCRLPQVWLRAIGFLIQRDEEFLDSRRDQWECFSGFTTRLEALGILDRPLVNLYAAQLARRLAAWFVRRQVTPPALPRWKDGARFAVALTHDVDDVQRYSLRGAWRLLRLARSPSSYALRGGVSMALRTLRRRPRRGDPYWNFDRWAAEESRHGLRSTFFFCPPEPSRRHENDAFYRMTDPVEFEGARMPLAGMLRLLAERGFEIGLHGSYLSHRSAEELARQKAQVEAAAGREIRGVRQHFLRFDAGRTWAAQECAGLSYDSTLGYNEAIGFRAGIAAPFHPWDPEARGPRRLIELPLTVMDGALFRTLKLDAASAVRRVREHLERVESAGGLAVLLWHPNAAAEHLFPGWWRCYAETLEYLASRRVWIATAGEIAEWWRAREERARGPE</sequence>
<organism evidence="2 3">
    <name type="scientific">Eiseniibacteriota bacterium</name>
    <dbReference type="NCBI Taxonomy" id="2212470"/>
    <lineage>
        <taxon>Bacteria</taxon>
        <taxon>Candidatus Eiseniibacteriota</taxon>
    </lineage>
</organism>
<evidence type="ECO:0000259" key="1">
    <source>
        <dbReference type="Pfam" id="PF23019"/>
    </source>
</evidence>
<name>A0A538SP09_UNCEI</name>
<accession>A0A538SP09</accession>
<dbReference type="CDD" id="cd10931">
    <property type="entry name" value="CE4_u7"/>
    <property type="match status" value="1"/>
</dbReference>
<protein>
    <recommendedName>
        <fullName evidence="1">DUF7033 domain-containing protein</fullName>
    </recommendedName>
</protein>
<dbReference type="GO" id="GO:0005975">
    <property type="term" value="P:carbohydrate metabolic process"/>
    <property type="evidence" value="ECO:0007669"/>
    <property type="project" value="InterPro"/>
</dbReference>
<dbReference type="EMBL" id="VBOT01000022">
    <property type="protein sequence ID" value="TMQ53112.1"/>
    <property type="molecule type" value="Genomic_DNA"/>
</dbReference>
<proteinExistence type="predicted"/>
<dbReference type="InterPro" id="IPR054297">
    <property type="entry name" value="DUF7033"/>
</dbReference>
<gene>
    <name evidence="2" type="ORF">E6K73_01770</name>
</gene>
<reference evidence="2 3" key="1">
    <citation type="journal article" date="2019" name="Nat. Microbiol.">
        <title>Mediterranean grassland soil C-N compound turnover is dependent on rainfall and depth, and is mediated by genomically divergent microorganisms.</title>
        <authorList>
            <person name="Diamond S."/>
            <person name="Andeer P.F."/>
            <person name="Li Z."/>
            <person name="Crits-Christoph A."/>
            <person name="Burstein D."/>
            <person name="Anantharaman K."/>
            <person name="Lane K.R."/>
            <person name="Thomas B.C."/>
            <person name="Pan C."/>
            <person name="Northen T.R."/>
            <person name="Banfield J.F."/>
        </authorList>
    </citation>
    <scope>NUCLEOTIDE SEQUENCE [LARGE SCALE GENOMIC DNA]</scope>
    <source>
        <strain evidence="2">WS_3</strain>
    </source>
</reference>